<protein>
    <submittedName>
        <fullName evidence="2">Unnamed protein product</fullName>
    </submittedName>
</protein>
<proteinExistence type="predicted"/>
<feature type="compositionally biased region" description="Polar residues" evidence="1">
    <location>
        <begin position="30"/>
        <end position="39"/>
    </location>
</feature>
<dbReference type="AlphaFoldDB" id="A0A9W6XTX0"/>
<reference evidence="2" key="1">
    <citation type="submission" date="2023-04" db="EMBL/GenBank/DDBJ databases">
        <title>Phytophthora fragariaefolia NBRC 109709.</title>
        <authorList>
            <person name="Ichikawa N."/>
            <person name="Sato H."/>
            <person name="Tonouchi N."/>
        </authorList>
    </citation>
    <scope>NUCLEOTIDE SEQUENCE</scope>
    <source>
        <strain evidence="2">NBRC 109709</strain>
    </source>
</reference>
<feature type="region of interest" description="Disordered" evidence="1">
    <location>
        <begin position="30"/>
        <end position="91"/>
    </location>
</feature>
<evidence type="ECO:0000313" key="2">
    <source>
        <dbReference type="EMBL" id="GMF45724.1"/>
    </source>
</evidence>
<name>A0A9W6XTX0_9STRA</name>
<feature type="compositionally biased region" description="Low complexity" evidence="1">
    <location>
        <begin position="134"/>
        <end position="151"/>
    </location>
</feature>
<evidence type="ECO:0000313" key="3">
    <source>
        <dbReference type="Proteomes" id="UP001165121"/>
    </source>
</evidence>
<dbReference type="EMBL" id="BSXT01001878">
    <property type="protein sequence ID" value="GMF45724.1"/>
    <property type="molecule type" value="Genomic_DNA"/>
</dbReference>
<organism evidence="2 3">
    <name type="scientific">Phytophthora fragariaefolia</name>
    <dbReference type="NCBI Taxonomy" id="1490495"/>
    <lineage>
        <taxon>Eukaryota</taxon>
        <taxon>Sar</taxon>
        <taxon>Stramenopiles</taxon>
        <taxon>Oomycota</taxon>
        <taxon>Peronosporomycetes</taxon>
        <taxon>Peronosporales</taxon>
        <taxon>Peronosporaceae</taxon>
        <taxon>Phytophthora</taxon>
    </lineage>
</organism>
<dbReference type="Proteomes" id="UP001165121">
    <property type="component" value="Unassembled WGS sequence"/>
</dbReference>
<comment type="caution">
    <text evidence="2">The sequence shown here is derived from an EMBL/GenBank/DDBJ whole genome shotgun (WGS) entry which is preliminary data.</text>
</comment>
<feature type="compositionally biased region" description="Basic and acidic residues" evidence="1">
    <location>
        <begin position="79"/>
        <end position="91"/>
    </location>
</feature>
<feature type="region of interest" description="Disordered" evidence="1">
    <location>
        <begin position="123"/>
        <end position="217"/>
    </location>
</feature>
<gene>
    <name evidence="2" type="ORF">Pfra01_001650600</name>
</gene>
<sequence>MRINAGQEVTLDAASDAERTFLSVQTISLSTPSSTTGQKGAQDYCPIGGSEGVPESLAGAPCAGPPPIQRAGHFSKRQTSRDGEGYPEDRGRQVGCQAVQEGHQGLARQGAQDPHQGALLQAQDPAAGPRPALRPQGRAVAQQARQVPHHQGPAHHRVGHEEDRGQQHARLPGGPAGQQAPDQGRRQAAVRHQGRQGQHAHQVHHIASTSRTWAGRRDHVEPPRAASSLAVVLIGKCGGVASRGGLSTWQPLSVLLCTVVLVDATNADLCLFVM</sequence>
<keyword evidence="3" id="KW-1185">Reference proteome</keyword>
<accession>A0A9W6XTX0</accession>
<evidence type="ECO:0000256" key="1">
    <source>
        <dbReference type="SAM" id="MobiDB-lite"/>
    </source>
</evidence>